<gene>
    <name evidence="1" type="primary">yabP</name>
    <name evidence="1" type="ORF">DDZ44_01820</name>
</gene>
<dbReference type="OMA" id="QNREKMQ"/>
<dbReference type="PIRSF" id="PIRSF011576">
    <property type="entry name" value="YabP"/>
    <property type="match status" value="1"/>
</dbReference>
<protein>
    <submittedName>
        <fullName evidence="1">Sporulation protein YabP</fullName>
    </submittedName>
</protein>
<dbReference type="GO" id="GO:0030435">
    <property type="term" value="P:sporulation resulting in formation of a cellular spore"/>
    <property type="evidence" value="ECO:0007669"/>
    <property type="project" value="InterPro"/>
</dbReference>
<dbReference type="InterPro" id="IPR012504">
    <property type="entry name" value="Spore_YabP"/>
</dbReference>
<dbReference type="NCBIfam" id="TIGR02892">
    <property type="entry name" value="spore_yabP"/>
    <property type="match status" value="1"/>
</dbReference>
<sequence length="89" mass="10002">MAEHSIKLSNRRNMELTGIKNVNNFDEEKIILESEQGNIYIIGQDLHIGTLNLEQGRVALEGNIDIIEYKAPGTDIKAKGKSIINRLLK</sequence>
<accession>A0A354YTG1</accession>
<dbReference type="STRING" id="378794.GCA_001570625_00274"/>
<reference evidence="1 2" key="1">
    <citation type="journal article" date="2018" name="Nat. Biotechnol.">
        <title>A standardized bacterial taxonomy based on genome phylogeny substantially revises the tree of life.</title>
        <authorList>
            <person name="Parks D.H."/>
            <person name="Chuvochina M."/>
            <person name="Waite D.W."/>
            <person name="Rinke C."/>
            <person name="Skarshewski A."/>
            <person name="Chaumeil P.A."/>
            <person name="Hugenholtz P."/>
        </authorList>
    </citation>
    <scope>NUCLEOTIDE SEQUENCE [LARGE SCALE GENOMIC DNA]</scope>
    <source>
        <strain evidence="1">UBA10948</strain>
    </source>
</reference>
<dbReference type="RefSeq" id="WP_011639553.1">
    <property type="nucleotide sequence ID" value="NZ_DCDX01000178.1"/>
</dbReference>
<dbReference type="InterPro" id="IPR022476">
    <property type="entry name" value="Spore_YabP/YqfC"/>
</dbReference>
<dbReference type="Pfam" id="PF07873">
    <property type="entry name" value="YabP"/>
    <property type="match status" value="1"/>
</dbReference>
<dbReference type="AlphaFoldDB" id="A0A354YTG1"/>
<dbReference type="EMBL" id="DNZF01000038">
    <property type="protein sequence ID" value="HBK52663.1"/>
    <property type="molecule type" value="Genomic_DNA"/>
</dbReference>
<dbReference type="Gene3D" id="2.60.40.2000">
    <property type="match status" value="1"/>
</dbReference>
<evidence type="ECO:0000313" key="1">
    <source>
        <dbReference type="EMBL" id="HBK52663.1"/>
    </source>
</evidence>
<dbReference type="Proteomes" id="UP000263273">
    <property type="component" value="Unassembled WGS sequence"/>
</dbReference>
<name>A0A354YTG1_9FIRM</name>
<evidence type="ECO:0000313" key="2">
    <source>
        <dbReference type="Proteomes" id="UP000263273"/>
    </source>
</evidence>
<comment type="caution">
    <text evidence="1">The sequence shown here is derived from an EMBL/GenBank/DDBJ whole genome shotgun (WGS) entry which is preliminary data.</text>
</comment>
<proteinExistence type="predicted"/>
<dbReference type="InterPro" id="IPR038705">
    <property type="entry name" value="YabP_sf"/>
</dbReference>
<organism evidence="1 2">
    <name type="scientific">Syntrophomonas wolfei</name>
    <dbReference type="NCBI Taxonomy" id="863"/>
    <lineage>
        <taxon>Bacteria</taxon>
        <taxon>Bacillati</taxon>
        <taxon>Bacillota</taxon>
        <taxon>Clostridia</taxon>
        <taxon>Eubacteriales</taxon>
        <taxon>Syntrophomonadaceae</taxon>
        <taxon>Syntrophomonas</taxon>
    </lineage>
</organism>